<comment type="caution">
    <text evidence="2">The sequence shown here is derived from an EMBL/GenBank/DDBJ whole genome shotgun (WGS) entry which is preliminary data.</text>
</comment>
<dbReference type="Proteomes" id="UP000499080">
    <property type="component" value="Unassembled WGS sequence"/>
</dbReference>
<dbReference type="EMBL" id="BGPR01043269">
    <property type="protein sequence ID" value="GBO19843.1"/>
    <property type="molecule type" value="Genomic_DNA"/>
</dbReference>
<accession>A0A4Y2V3M0</accession>
<protein>
    <submittedName>
        <fullName evidence="2">Uncharacterized protein</fullName>
    </submittedName>
</protein>
<feature type="compositionally biased region" description="Basic residues" evidence="1">
    <location>
        <begin position="1"/>
        <end position="12"/>
    </location>
</feature>
<keyword evidence="3" id="KW-1185">Reference proteome</keyword>
<evidence type="ECO:0000313" key="2">
    <source>
        <dbReference type="EMBL" id="GBO19843.1"/>
    </source>
</evidence>
<name>A0A4Y2V3M0_ARAVE</name>
<evidence type="ECO:0000256" key="1">
    <source>
        <dbReference type="SAM" id="MobiDB-lite"/>
    </source>
</evidence>
<gene>
    <name evidence="2" type="ORF">AVEN_271735_1</name>
</gene>
<organism evidence="2 3">
    <name type="scientific">Araneus ventricosus</name>
    <name type="common">Orbweaver spider</name>
    <name type="synonym">Epeira ventricosa</name>
    <dbReference type="NCBI Taxonomy" id="182803"/>
    <lineage>
        <taxon>Eukaryota</taxon>
        <taxon>Metazoa</taxon>
        <taxon>Ecdysozoa</taxon>
        <taxon>Arthropoda</taxon>
        <taxon>Chelicerata</taxon>
        <taxon>Arachnida</taxon>
        <taxon>Araneae</taxon>
        <taxon>Araneomorphae</taxon>
        <taxon>Entelegynae</taxon>
        <taxon>Araneoidea</taxon>
        <taxon>Araneidae</taxon>
        <taxon>Araneus</taxon>
    </lineage>
</organism>
<evidence type="ECO:0000313" key="3">
    <source>
        <dbReference type="Proteomes" id="UP000499080"/>
    </source>
</evidence>
<dbReference type="AlphaFoldDB" id="A0A4Y2V3M0"/>
<proteinExistence type="predicted"/>
<feature type="region of interest" description="Disordered" evidence="1">
    <location>
        <begin position="1"/>
        <end position="41"/>
    </location>
</feature>
<sequence length="84" mass="9094">MAARNGPKRRRRTVEEREPTATTTSSRTVESARPVSLPGARSEKGVAVSGCMWLCDDFVTAFLKPNGAPFSLTDIFSSRSISSC</sequence>
<reference evidence="2 3" key="1">
    <citation type="journal article" date="2019" name="Sci. Rep.">
        <title>Orb-weaving spider Araneus ventricosus genome elucidates the spidroin gene catalogue.</title>
        <authorList>
            <person name="Kono N."/>
            <person name="Nakamura H."/>
            <person name="Ohtoshi R."/>
            <person name="Moran D.A.P."/>
            <person name="Shinohara A."/>
            <person name="Yoshida Y."/>
            <person name="Fujiwara M."/>
            <person name="Mori M."/>
            <person name="Tomita M."/>
            <person name="Arakawa K."/>
        </authorList>
    </citation>
    <scope>NUCLEOTIDE SEQUENCE [LARGE SCALE GENOMIC DNA]</scope>
</reference>